<dbReference type="InterPro" id="IPR036864">
    <property type="entry name" value="Zn2-C6_fun-type_DNA-bd_sf"/>
</dbReference>
<evidence type="ECO:0000259" key="8">
    <source>
        <dbReference type="PROSITE" id="PS50048"/>
    </source>
</evidence>
<dbReference type="SUPFAM" id="SSF57701">
    <property type="entry name" value="Zn2/Cys6 DNA-binding domain"/>
    <property type="match status" value="1"/>
</dbReference>
<dbReference type="GO" id="GO:0008270">
    <property type="term" value="F:zinc ion binding"/>
    <property type="evidence" value="ECO:0007669"/>
    <property type="project" value="InterPro"/>
</dbReference>
<evidence type="ECO:0000256" key="2">
    <source>
        <dbReference type="ARBA" id="ARBA00022833"/>
    </source>
</evidence>
<accession>A0A9P8VCW4</accession>
<organism evidence="9 10">
    <name type="scientific">Plectosphaerella plurivora</name>
    <dbReference type="NCBI Taxonomy" id="936078"/>
    <lineage>
        <taxon>Eukaryota</taxon>
        <taxon>Fungi</taxon>
        <taxon>Dikarya</taxon>
        <taxon>Ascomycota</taxon>
        <taxon>Pezizomycotina</taxon>
        <taxon>Sordariomycetes</taxon>
        <taxon>Hypocreomycetidae</taxon>
        <taxon>Glomerellales</taxon>
        <taxon>Plectosphaerellaceae</taxon>
        <taxon>Plectosphaerella</taxon>
    </lineage>
</organism>
<comment type="caution">
    <text evidence="9">The sequence shown here is derived from an EMBL/GenBank/DDBJ whole genome shotgun (WGS) entry which is preliminary data.</text>
</comment>
<dbReference type="PROSITE" id="PS00463">
    <property type="entry name" value="ZN2_CY6_FUNGAL_1"/>
    <property type="match status" value="1"/>
</dbReference>
<dbReference type="CDD" id="cd00067">
    <property type="entry name" value="GAL4"/>
    <property type="match status" value="1"/>
</dbReference>
<keyword evidence="2" id="KW-0862">Zinc</keyword>
<dbReference type="PROSITE" id="PS50048">
    <property type="entry name" value="ZN2_CY6_FUNGAL_2"/>
    <property type="match status" value="1"/>
</dbReference>
<dbReference type="AlphaFoldDB" id="A0A9P8VCW4"/>
<keyword evidence="10" id="KW-1185">Reference proteome</keyword>
<dbReference type="EMBL" id="JAGSXJ010000010">
    <property type="protein sequence ID" value="KAH6687894.1"/>
    <property type="molecule type" value="Genomic_DNA"/>
</dbReference>
<feature type="domain" description="Zn(2)-C6 fungal-type" evidence="8">
    <location>
        <begin position="32"/>
        <end position="60"/>
    </location>
</feature>
<sequence>MTPEDNGMSSGSSSSTPKANLKRPGYRKVKTGCRTCKTRRIKCDELKPQCRRCLSTGRVCDGYEAIASATARPKASAAVLLGPRLLLPRRDPVEIRSYRYFLEVASPSMAGFFNYDFWLHEIPRMSHADPAIWHAVVSLGAAYELFSRAADPSLSTSAAALRQLVLAQVNQSIQSLVQPSARHNDRSRALAAGILFTHISTIQGRHAEAMVHLSSSRRLLTELSHALTQKPRPEGRFFSPTTAPPPGDGAVPALPVSISTADSIIAYFEIQAAAIEKGGLLQSDDILAASEAFNTWRYYQAPTWLTERDLFDTPQAIWDNHLVRANRAAESLINGMIYHSQLNTHLVQRIKAGNDPEAVELLDISERPFLATFRELTRLVRAYERARSVSSSGSHPPPLHVLGLSLTMIITRLIFQNEPDFPDRALQEQRRKAHFTRILDLAESILRRQDDRLDGGPPRPRPIVVGALTMAAHGGTTQALRRRAITLMREFPQRNSLTDSVMEARVMDVLLDREQALLRQGRSEVGSGTEEEEVPLLDRSFSASVSFVDERSAVVGSRTWNEVLRGEVGDKRVVHW</sequence>
<name>A0A9P8VCW4_9PEZI</name>
<keyword evidence="1" id="KW-0479">Metal-binding</keyword>
<evidence type="ECO:0000256" key="4">
    <source>
        <dbReference type="ARBA" id="ARBA00023125"/>
    </source>
</evidence>
<dbReference type="InterPro" id="IPR052360">
    <property type="entry name" value="Transcr_Regulatory_Proteins"/>
</dbReference>
<protein>
    <recommendedName>
        <fullName evidence="8">Zn(2)-C6 fungal-type domain-containing protein</fullName>
    </recommendedName>
</protein>
<dbReference type="Pfam" id="PF00172">
    <property type="entry name" value="Zn_clus"/>
    <property type="match status" value="1"/>
</dbReference>
<dbReference type="SMART" id="SM00066">
    <property type="entry name" value="GAL4"/>
    <property type="match status" value="1"/>
</dbReference>
<dbReference type="InterPro" id="IPR001138">
    <property type="entry name" value="Zn2Cys6_DnaBD"/>
</dbReference>
<keyword evidence="4" id="KW-0238">DNA-binding</keyword>
<dbReference type="Gene3D" id="4.10.240.10">
    <property type="entry name" value="Zn(2)-C6 fungal-type DNA-binding domain"/>
    <property type="match status" value="1"/>
</dbReference>
<proteinExistence type="predicted"/>
<dbReference type="InterPro" id="IPR021858">
    <property type="entry name" value="Fun_TF"/>
</dbReference>
<dbReference type="OrthoDB" id="2593732at2759"/>
<evidence type="ECO:0000256" key="3">
    <source>
        <dbReference type="ARBA" id="ARBA00023015"/>
    </source>
</evidence>
<keyword evidence="6" id="KW-0539">Nucleus</keyword>
<dbReference type="Proteomes" id="UP000770015">
    <property type="component" value="Unassembled WGS sequence"/>
</dbReference>
<evidence type="ECO:0000256" key="5">
    <source>
        <dbReference type="ARBA" id="ARBA00023163"/>
    </source>
</evidence>
<dbReference type="PANTHER" id="PTHR36206:SF13">
    <property type="entry name" value="TRANSCRIPTIONAL REGULATORY PROTEIN MOC3"/>
    <property type="match status" value="1"/>
</dbReference>
<evidence type="ECO:0000313" key="9">
    <source>
        <dbReference type="EMBL" id="KAH6687894.1"/>
    </source>
</evidence>
<evidence type="ECO:0000256" key="6">
    <source>
        <dbReference type="ARBA" id="ARBA00023242"/>
    </source>
</evidence>
<dbReference type="Pfam" id="PF11951">
    <property type="entry name" value="Fungal_trans_2"/>
    <property type="match status" value="1"/>
</dbReference>
<evidence type="ECO:0000256" key="1">
    <source>
        <dbReference type="ARBA" id="ARBA00022723"/>
    </source>
</evidence>
<evidence type="ECO:0000313" key="10">
    <source>
        <dbReference type="Proteomes" id="UP000770015"/>
    </source>
</evidence>
<keyword evidence="3" id="KW-0805">Transcription regulation</keyword>
<gene>
    <name evidence="9" type="ORF">F5X68DRAFT_206471</name>
</gene>
<dbReference type="GO" id="GO:0000981">
    <property type="term" value="F:DNA-binding transcription factor activity, RNA polymerase II-specific"/>
    <property type="evidence" value="ECO:0007669"/>
    <property type="project" value="InterPro"/>
</dbReference>
<keyword evidence="5" id="KW-0804">Transcription</keyword>
<dbReference type="GO" id="GO:0003677">
    <property type="term" value="F:DNA binding"/>
    <property type="evidence" value="ECO:0007669"/>
    <property type="project" value="UniProtKB-KW"/>
</dbReference>
<dbReference type="PANTHER" id="PTHR36206">
    <property type="entry name" value="ASPERCRYPTIN BIOSYNTHESIS CLUSTER-SPECIFIC TRANSCRIPTION REGULATOR ATNN-RELATED"/>
    <property type="match status" value="1"/>
</dbReference>
<feature type="region of interest" description="Disordered" evidence="7">
    <location>
        <begin position="1"/>
        <end position="25"/>
    </location>
</feature>
<evidence type="ECO:0000256" key="7">
    <source>
        <dbReference type="SAM" id="MobiDB-lite"/>
    </source>
</evidence>
<reference evidence="9" key="1">
    <citation type="journal article" date="2021" name="Nat. Commun.">
        <title>Genetic determinants of endophytism in the Arabidopsis root mycobiome.</title>
        <authorList>
            <person name="Mesny F."/>
            <person name="Miyauchi S."/>
            <person name="Thiergart T."/>
            <person name="Pickel B."/>
            <person name="Atanasova L."/>
            <person name="Karlsson M."/>
            <person name="Huettel B."/>
            <person name="Barry K.W."/>
            <person name="Haridas S."/>
            <person name="Chen C."/>
            <person name="Bauer D."/>
            <person name="Andreopoulos W."/>
            <person name="Pangilinan J."/>
            <person name="LaButti K."/>
            <person name="Riley R."/>
            <person name="Lipzen A."/>
            <person name="Clum A."/>
            <person name="Drula E."/>
            <person name="Henrissat B."/>
            <person name="Kohler A."/>
            <person name="Grigoriev I.V."/>
            <person name="Martin F.M."/>
            <person name="Hacquard S."/>
        </authorList>
    </citation>
    <scope>NUCLEOTIDE SEQUENCE</scope>
    <source>
        <strain evidence="9">MPI-SDFR-AT-0117</strain>
    </source>
</reference>